<reference evidence="2 3" key="1">
    <citation type="submission" date="2022-04" db="EMBL/GenBank/DDBJ databases">
        <title>Leucobacter sp. isolated from rhizosphere of onion.</title>
        <authorList>
            <person name="Won M."/>
            <person name="Lee C.-M."/>
            <person name="Woen H.-Y."/>
            <person name="Kwon S.-W."/>
        </authorList>
    </citation>
    <scope>NUCLEOTIDE SEQUENCE [LARGE SCALE GENOMIC DNA]</scope>
    <source>
        <strain evidence="2 3">H25R-14</strain>
    </source>
</reference>
<dbReference type="PROSITE" id="PS51257">
    <property type="entry name" value="PROKAR_LIPOPROTEIN"/>
    <property type="match status" value="1"/>
</dbReference>
<evidence type="ECO:0000256" key="1">
    <source>
        <dbReference type="SAM" id="SignalP"/>
    </source>
</evidence>
<accession>A0ABY4FT94</accession>
<dbReference type="Gene3D" id="2.130.10.10">
    <property type="entry name" value="YVTN repeat-like/Quinoprotein amine dehydrogenase"/>
    <property type="match status" value="1"/>
</dbReference>
<proteinExistence type="predicted"/>
<dbReference type="InterPro" id="IPR015943">
    <property type="entry name" value="WD40/YVTN_repeat-like_dom_sf"/>
</dbReference>
<dbReference type="EMBL" id="CP095043">
    <property type="protein sequence ID" value="UOQ59500.1"/>
    <property type="molecule type" value="Genomic_DNA"/>
</dbReference>
<feature type="chain" id="PRO_5045070990" evidence="1">
    <location>
        <begin position="26"/>
        <end position="430"/>
    </location>
</feature>
<sequence length="430" mass="42732">MLHRSSAALLTPLGALLVLSLAACAPTAPTHSDSDSASSGAASDAVSDAAGHGAIAGAAEVAEPPLGLVAIDASGAVSTLDLLDGTLAELDAVEPPTRVDTDGRYVFAATDSGVEIVDSGVWTWDHVDHFHYYRAEARTVGTVKGDGAAAISTGLLSTAGSTGLFFPGSGDAVLLDNAALASGDIVETLRLDTGAPNGLVVPLDDGALVATAGAGSRADALRVVSASGEDRAGVEAVPCTEPAGSITTRVGAVVGCADGAVLASVDADGAPILERIAYPADAAAPATTFSARKGRPTVAGIGADAGVWLLDTRAREWTWIPTETALVAAAAVDDETGHVVTVGTDGIVRVLSAGSGEVLAATEPLLAASLAAAADADPAARVALTVDANRAYVNDPAAGVVYEIDYADGARIARVLEPGTRPDHVVEVGR</sequence>
<protein>
    <submittedName>
        <fullName evidence="2">ABC transporter</fullName>
    </submittedName>
</protein>
<keyword evidence="3" id="KW-1185">Reference proteome</keyword>
<keyword evidence="1" id="KW-0732">Signal</keyword>
<organism evidence="2 3">
    <name type="scientific">Leucobacter rhizosphaerae</name>
    <dbReference type="NCBI Taxonomy" id="2932245"/>
    <lineage>
        <taxon>Bacteria</taxon>
        <taxon>Bacillati</taxon>
        <taxon>Actinomycetota</taxon>
        <taxon>Actinomycetes</taxon>
        <taxon>Micrococcales</taxon>
        <taxon>Microbacteriaceae</taxon>
        <taxon>Leucobacter</taxon>
    </lineage>
</organism>
<evidence type="ECO:0000313" key="3">
    <source>
        <dbReference type="Proteomes" id="UP000831775"/>
    </source>
</evidence>
<evidence type="ECO:0000313" key="2">
    <source>
        <dbReference type="EMBL" id="UOQ59500.1"/>
    </source>
</evidence>
<dbReference type="Proteomes" id="UP000831775">
    <property type="component" value="Chromosome"/>
</dbReference>
<feature type="signal peptide" evidence="1">
    <location>
        <begin position="1"/>
        <end position="25"/>
    </location>
</feature>
<dbReference type="InterPro" id="IPR011047">
    <property type="entry name" value="Quinoprotein_ADH-like_sf"/>
</dbReference>
<name>A0ABY4FT94_9MICO</name>
<dbReference type="RefSeq" id="WP_244684543.1">
    <property type="nucleotide sequence ID" value="NZ_CP095043.1"/>
</dbReference>
<gene>
    <name evidence="2" type="ORF">MUN76_10590</name>
</gene>
<dbReference type="SUPFAM" id="SSF50998">
    <property type="entry name" value="Quinoprotein alcohol dehydrogenase-like"/>
    <property type="match status" value="1"/>
</dbReference>